<sequence>MLEKVKQNTVIHPQARRSTFWEFAAEDVADPEFEKEAWFSATLLGFGECGYTVGEEATVLFCGRDDAPGVAKMATGPLSPDAAIITSLFINPARAGRGLEAVLLDSAIMDLTERGASAVEAFGYYTGLHSPDSATADPVAYDMCRHFMGTRPESIGLMTVDVLQAAGFEVVADHPVTPRLRLELPPAHDLLTAAAVEQLLARALA</sequence>
<evidence type="ECO:0000313" key="1">
    <source>
        <dbReference type="EMBL" id="QCB29490.1"/>
    </source>
</evidence>
<dbReference type="KEGG" id="cee:CENDO_11200"/>
<name>A0A4P7QJ13_9CORY</name>
<evidence type="ECO:0008006" key="3">
    <source>
        <dbReference type="Google" id="ProtNLM"/>
    </source>
</evidence>
<organism evidence="1 2">
    <name type="scientific">Corynebacterium endometrii</name>
    <dbReference type="NCBI Taxonomy" id="2488819"/>
    <lineage>
        <taxon>Bacteria</taxon>
        <taxon>Bacillati</taxon>
        <taxon>Actinomycetota</taxon>
        <taxon>Actinomycetes</taxon>
        <taxon>Mycobacteriales</taxon>
        <taxon>Corynebacteriaceae</taxon>
        <taxon>Corynebacterium</taxon>
    </lineage>
</organism>
<evidence type="ECO:0000313" key="2">
    <source>
        <dbReference type="Proteomes" id="UP000296352"/>
    </source>
</evidence>
<reference evidence="1 2" key="1">
    <citation type="submission" date="2019-04" db="EMBL/GenBank/DDBJ databases">
        <title>Corynebacterium endometrii sp. nov., isolated from the uterus of a cow with endometritis.</title>
        <authorList>
            <person name="Ballas P."/>
            <person name="Ruckert C."/>
            <person name="Wagener K."/>
            <person name="Drillich M."/>
            <person name="Kaempfer P."/>
            <person name="Busse H.-J."/>
            <person name="Ehling-Schulz M."/>
        </authorList>
    </citation>
    <scope>NUCLEOTIDE SEQUENCE [LARGE SCALE GENOMIC DNA]</scope>
    <source>
        <strain evidence="1 2">LMM-1653</strain>
    </source>
</reference>
<keyword evidence="2" id="KW-1185">Reference proteome</keyword>
<accession>A0A4P7QJ13</accession>
<dbReference type="OrthoDB" id="5242876at2"/>
<protein>
    <recommendedName>
        <fullName evidence="3">N-acetyltransferase domain-containing protein</fullName>
    </recommendedName>
</protein>
<dbReference type="RefSeq" id="WP_136142062.1">
    <property type="nucleotide sequence ID" value="NZ_CP039247.1"/>
</dbReference>
<proteinExistence type="predicted"/>
<dbReference type="Proteomes" id="UP000296352">
    <property type="component" value="Chromosome"/>
</dbReference>
<dbReference type="EMBL" id="CP039247">
    <property type="protein sequence ID" value="QCB29490.1"/>
    <property type="molecule type" value="Genomic_DNA"/>
</dbReference>
<gene>
    <name evidence="1" type="ORF">CENDO_11200</name>
</gene>
<dbReference type="AlphaFoldDB" id="A0A4P7QJ13"/>